<feature type="domain" description="Mur ligase central" evidence="5">
    <location>
        <begin position="157"/>
        <end position="365"/>
    </location>
</feature>
<keyword evidence="7" id="KW-1185">Reference proteome</keyword>
<comment type="subcellular location">
    <subcellularLocation>
        <location evidence="2 3">Cytoplasm</location>
    </subcellularLocation>
</comment>
<dbReference type="HAMAP" id="MF_00208">
    <property type="entry name" value="MurE"/>
    <property type="match status" value="1"/>
</dbReference>
<dbReference type="Proteomes" id="UP000320390">
    <property type="component" value="Chromosome"/>
</dbReference>
<comment type="function">
    <text evidence="2">Catalyzes the addition of meso-diaminopimelic acid to the nucleotide precursor UDP-N-acetylmuramoyl-L-alanyl-D-glutamate (UMAG) in the biosynthesis of bacterial cell-wall peptidoglycan.</text>
</comment>
<dbReference type="Gene3D" id="3.40.1390.10">
    <property type="entry name" value="MurE/MurF, N-terminal domain"/>
    <property type="match status" value="1"/>
</dbReference>
<dbReference type="Gene3D" id="3.90.190.20">
    <property type="entry name" value="Mur ligase, C-terminal domain"/>
    <property type="match status" value="1"/>
</dbReference>
<comment type="similarity">
    <text evidence="1 2">Belongs to the MurCDEF family. MurE subfamily.</text>
</comment>
<dbReference type="GO" id="GO:0005737">
    <property type="term" value="C:cytoplasm"/>
    <property type="evidence" value="ECO:0007669"/>
    <property type="project" value="UniProtKB-SubCell"/>
</dbReference>
<dbReference type="InterPro" id="IPR036565">
    <property type="entry name" value="Mur-like_cat_sf"/>
</dbReference>
<feature type="binding site" evidence="2">
    <location>
        <begin position="205"/>
        <end position="206"/>
    </location>
    <ligand>
        <name>UDP-N-acetyl-alpha-D-muramoyl-L-alanyl-D-glutamate</name>
        <dbReference type="ChEBI" id="CHEBI:83900"/>
    </ligand>
</feature>
<evidence type="ECO:0000259" key="4">
    <source>
        <dbReference type="Pfam" id="PF02875"/>
    </source>
</evidence>
<dbReference type="GO" id="GO:0071555">
    <property type="term" value="P:cell wall organization"/>
    <property type="evidence" value="ECO:0007669"/>
    <property type="project" value="UniProtKB-KW"/>
</dbReference>
<comment type="pathway">
    <text evidence="2 3">Cell wall biogenesis; peptidoglycan biosynthesis.</text>
</comment>
<feature type="short sequence motif" description="Meso-diaminopimelate recognition motif" evidence="2">
    <location>
        <begin position="478"/>
        <end position="481"/>
    </location>
</feature>
<dbReference type="AlphaFoldDB" id="A0A518EVU8"/>
<protein>
    <recommendedName>
        <fullName evidence="2">UDP-N-acetylmuramoyl-L-alanyl-D-glutamate--2,6-diaminopimelate ligase</fullName>
        <ecNumber evidence="2">6.3.2.13</ecNumber>
    </recommendedName>
    <alternativeName>
        <fullName evidence="2">Meso-A2pm-adding enzyme</fullName>
    </alternativeName>
    <alternativeName>
        <fullName evidence="2">Meso-diaminopimelate-adding enzyme</fullName>
    </alternativeName>
    <alternativeName>
        <fullName evidence="2">UDP-MurNAc-L-Ala-D-Glu:meso-diaminopimelate ligase</fullName>
    </alternativeName>
    <alternativeName>
        <fullName evidence="2">UDP-MurNAc-tripeptide synthetase</fullName>
    </alternativeName>
    <alternativeName>
        <fullName evidence="2">UDP-N-acetylmuramyl-tripeptide synthetase</fullName>
    </alternativeName>
</protein>
<dbReference type="GO" id="GO:0008765">
    <property type="term" value="F:UDP-N-acetylmuramoylalanyl-D-glutamate-2,6-diaminopimelate ligase activity"/>
    <property type="evidence" value="ECO:0007669"/>
    <property type="project" value="UniProtKB-UniRule"/>
</dbReference>
<keyword evidence="2 3" id="KW-0573">Peptidoglycan synthesis</keyword>
<proteinExistence type="inferred from homology"/>
<keyword evidence="2 6" id="KW-0436">Ligase</keyword>
<dbReference type="PANTHER" id="PTHR23135:SF4">
    <property type="entry name" value="UDP-N-ACETYLMURAMOYL-L-ALANYL-D-GLUTAMATE--2,6-DIAMINOPIMELATE LIGASE MURE HOMOLOG, CHLOROPLASTIC"/>
    <property type="match status" value="1"/>
</dbReference>
<dbReference type="Pfam" id="PF08245">
    <property type="entry name" value="Mur_ligase_M"/>
    <property type="match status" value="1"/>
</dbReference>
<dbReference type="OrthoDB" id="9800958at2"/>
<feature type="binding site" evidence="2">
    <location>
        <position position="454"/>
    </location>
    <ligand>
        <name>meso-2,6-diaminopimelate</name>
        <dbReference type="ChEBI" id="CHEBI:57791"/>
    </ligand>
</feature>
<dbReference type="GO" id="GO:0008360">
    <property type="term" value="P:regulation of cell shape"/>
    <property type="evidence" value="ECO:0007669"/>
    <property type="project" value="UniProtKB-KW"/>
</dbReference>
<sequence length="564" mass="58681">MLADTSIFGSAPQGPSFADLVEAHGGLVLARSARGHDVTVAANDPRLQARPGDVHIHSGSVHSGDLFAALPGLRADGVRFVPDAVSRGAGLVLLPAHRSVDVLRRSIASAPRALNRPSASGSAAPLLWVHPRAAEILGDVAAHVHGRPANSLRLAGVTGTNGKTSVCHLASQLLQAAGKAPAILGTAGHTLRGTSGPLHLEASHTTPDATAIQRLLARHLRGGGDCAVMEASSHALVQGRLAGMRLQVGAFTNLTREHLDYHGTMERYAEAKARLWDRVAADGHAVIFGTGPASEDMAQRAVDRGLRVIRVAVEAEGDLVARGLQLDERGARFTLSGMGFGDAEIVLPLRGAHNVENALVSTAIARCFGAGAEDLVAGLGALSAAPGRLEAVPLPKGGFDVLVDYAHSPDALERVLVALRADMRGRASGKTSGRTSEKTGEGRLICVFGCGGDRDRGKRGPMGRAVGELSDVAIITSDNPRGERPEDIAEAVIAGVDEVGGRRIVELDRARAIERALGIARPGDVVLIAGKGHENTQVIGGRSLPFDDRVVASEAFARMMEVAR</sequence>
<dbReference type="GO" id="GO:0009252">
    <property type="term" value="P:peptidoglycan biosynthetic process"/>
    <property type="evidence" value="ECO:0007669"/>
    <property type="project" value="UniProtKB-UniRule"/>
</dbReference>
<feature type="domain" description="Mur ligase C-terminal" evidence="4">
    <location>
        <begin position="387"/>
        <end position="532"/>
    </location>
</feature>
<comment type="cofactor">
    <cofactor evidence="2">
        <name>Mg(2+)</name>
        <dbReference type="ChEBI" id="CHEBI:18420"/>
    </cofactor>
</comment>
<dbReference type="InterPro" id="IPR013221">
    <property type="entry name" value="Mur_ligase_cen"/>
</dbReference>
<keyword evidence="2" id="KW-0963">Cytoplasm</keyword>
<keyword evidence="2" id="KW-0067">ATP-binding</keyword>
<dbReference type="Pfam" id="PF02875">
    <property type="entry name" value="Mur_ligase_C"/>
    <property type="match status" value="1"/>
</dbReference>
<dbReference type="RefSeq" id="WP_145200459.1">
    <property type="nucleotide sequence ID" value="NZ_CP036434.1"/>
</dbReference>
<feature type="binding site" evidence="2">
    <location>
        <position position="530"/>
    </location>
    <ligand>
        <name>meso-2,6-diaminopimelate</name>
        <dbReference type="ChEBI" id="CHEBI:57791"/>
    </ligand>
</feature>
<dbReference type="SUPFAM" id="SSF63418">
    <property type="entry name" value="MurE/MurF N-terminal domain"/>
    <property type="match status" value="1"/>
</dbReference>
<accession>A0A518EVU8</accession>
<keyword evidence="2 3" id="KW-0961">Cell wall biogenesis/degradation</keyword>
<feature type="binding site" evidence="2">
    <location>
        <position position="232"/>
    </location>
    <ligand>
        <name>UDP-N-acetyl-alpha-D-muramoyl-L-alanyl-D-glutamate</name>
        <dbReference type="ChEBI" id="CHEBI:83900"/>
    </ligand>
</feature>
<feature type="binding site" evidence="2">
    <location>
        <position position="534"/>
    </location>
    <ligand>
        <name>meso-2,6-diaminopimelate</name>
        <dbReference type="ChEBI" id="CHEBI:57791"/>
    </ligand>
</feature>
<keyword evidence="2" id="KW-0460">Magnesium</keyword>
<evidence type="ECO:0000313" key="7">
    <source>
        <dbReference type="Proteomes" id="UP000320390"/>
    </source>
</evidence>
<dbReference type="SUPFAM" id="SSF53244">
    <property type="entry name" value="MurD-like peptide ligases, peptide-binding domain"/>
    <property type="match status" value="1"/>
</dbReference>
<comment type="caution">
    <text evidence="2">Lacks conserved residue(s) required for the propagation of feature annotation.</text>
</comment>
<dbReference type="InterPro" id="IPR035911">
    <property type="entry name" value="MurE/MurF_N"/>
</dbReference>
<dbReference type="GO" id="GO:0005524">
    <property type="term" value="F:ATP binding"/>
    <property type="evidence" value="ECO:0007669"/>
    <property type="project" value="UniProtKB-UniRule"/>
</dbReference>
<gene>
    <name evidence="2 6" type="primary">murE</name>
    <name evidence="6" type="ORF">Poly30_37520</name>
</gene>
<reference evidence="6 7" key="1">
    <citation type="submission" date="2019-02" db="EMBL/GenBank/DDBJ databases">
        <title>Deep-cultivation of Planctomycetes and their phenomic and genomic characterization uncovers novel biology.</title>
        <authorList>
            <person name="Wiegand S."/>
            <person name="Jogler M."/>
            <person name="Boedeker C."/>
            <person name="Pinto D."/>
            <person name="Vollmers J."/>
            <person name="Rivas-Marin E."/>
            <person name="Kohn T."/>
            <person name="Peeters S.H."/>
            <person name="Heuer A."/>
            <person name="Rast P."/>
            <person name="Oberbeckmann S."/>
            <person name="Bunk B."/>
            <person name="Jeske O."/>
            <person name="Meyerdierks A."/>
            <person name="Storesund J.E."/>
            <person name="Kallscheuer N."/>
            <person name="Luecker S."/>
            <person name="Lage O.M."/>
            <person name="Pohl T."/>
            <person name="Merkel B.J."/>
            <person name="Hornburger P."/>
            <person name="Mueller R.-W."/>
            <person name="Bruemmer F."/>
            <person name="Labrenz M."/>
            <person name="Spormann A.M."/>
            <person name="Op den Camp H."/>
            <person name="Overmann J."/>
            <person name="Amann R."/>
            <person name="Jetten M.S.M."/>
            <person name="Mascher T."/>
            <person name="Medema M.H."/>
            <person name="Devos D.P."/>
            <person name="Kaster A.-K."/>
            <person name="Ovreas L."/>
            <person name="Rohde M."/>
            <person name="Galperin M.Y."/>
            <person name="Jogler C."/>
        </authorList>
    </citation>
    <scope>NUCLEOTIDE SEQUENCE [LARGE SCALE GENOMIC DNA]</scope>
    <source>
        <strain evidence="6 7">Poly30</strain>
    </source>
</reference>
<dbReference type="GO" id="GO:0000287">
    <property type="term" value="F:magnesium ion binding"/>
    <property type="evidence" value="ECO:0007669"/>
    <property type="project" value="UniProtKB-UniRule"/>
</dbReference>
<evidence type="ECO:0000313" key="6">
    <source>
        <dbReference type="EMBL" id="QDV08216.1"/>
    </source>
</evidence>
<evidence type="ECO:0000256" key="1">
    <source>
        <dbReference type="ARBA" id="ARBA00005898"/>
    </source>
</evidence>
<feature type="binding site" evidence="2">
    <location>
        <begin position="159"/>
        <end position="165"/>
    </location>
    <ligand>
        <name>ATP</name>
        <dbReference type="ChEBI" id="CHEBI:30616"/>
    </ligand>
</feature>
<comment type="catalytic activity">
    <reaction evidence="2">
        <text>UDP-N-acetyl-alpha-D-muramoyl-L-alanyl-D-glutamate + meso-2,6-diaminopimelate + ATP = UDP-N-acetyl-alpha-D-muramoyl-L-alanyl-gamma-D-glutamyl-meso-2,6-diaminopimelate + ADP + phosphate + H(+)</text>
        <dbReference type="Rhea" id="RHEA:23676"/>
        <dbReference type="ChEBI" id="CHEBI:15378"/>
        <dbReference type="ChEBI" id="CHEBI:30616"/>
        <dbReference type="ChEBI" id="CHEBI:43474"/>
        <dbReference type="ChEBI" id="CHEBI:57791"/>
        <dbReference type="ChEBI" id="CHEBI:83900"/>
        <dbReference type="ChEBI" id="CHEBI:83905"/>
        <dbReference type="ChEBI" id="CHEBI:456216"/>
        <dbReference type="EC" id="6.3.2.13"/>
    </reaction>
</comment>
<dbReference type="UniPathway" id="UPA00219"/>
<name>A0A518EVU8_9BACT</name>
<dbReference type="InterPro" id="IPR005761">
    <property type="entry name" value="UDP-N-AcMur-Glu-dNH2Pim_ligase"/>
</dbReference>
<evidence type="ECO:0000256" key="2">
    <source>
        <dbReference type="HAMAP-Rule" id="MF_00208"/>
    </source>
</evidence>
<organism evidence="6 7">
    <name type="scientific">Saltatorellus ferox</name>
    <dbReference type="NCBI Taxonomy" id="2528018"/>
    <lineage>
        <taxon>Bacteria</taxon>
        <taxon>Pseudomonadati</taxon>
        <taxon>Planctomycetota</taxon>
        <taxon>Planctomycetia</taxon>
        <taxon>Planctomycetia incertae sedis</taxon>
        <taxon>Saltatorellus</taxon>
    </lineage>
</organism>
<keyword evidence="2 3" id="KW-0132">Cell division</keyword>
<dbReference type="PANTHER" id="PTHR23135">
    <property type="entry name" value="MUR LIGASE FAMILY MEMBER"/>
    <property type="match status" value="1"/>
</dbReference>
<dbReference type="EC" id="6.3.2.13" evidence="2"/>
<dbReference type="EMBL" id="CP036434">
    <property type="protein sequence ID" value="QDV08216.1"/>
    <property type="molecule type" value="Genomic_DNA"/>
</dbReference>
<dbReference type="NCBIfam" id="NF001126">
    <property type="entry name" value="PRK00139.1-4"/>
    <property type="match status" value="1"/>
</dbReference>
<comment type="PTM">
    <text evidence="2">Carboxylation is probably crucial for Mg(2+) binding and, consequently, for the gamma-phosphate positioning of ATP.</text>
</comment>
<feature type="binding site" evidence="2">
    <location>
        <position position="240"/>
    </location>
    <ligand>
        <name>UDP-N-acetyl-alpha-D-muramoyl-L-alanyl-D-glutamate</name>
        <dbReference type="ChEBI" id="CHEBI:83900"/>
    </ligand>
</feature>
<dbReference type="GO" id="GO:0051301">
    <property type="term" value="P:cell division"/>
    <property type="evidence" value="ECO:0007669"/>
    <property type="project" value="UniProtKB-KW"/>
</dbReference>
<dbReference type="Gene3D" id="3.40.1190.10">
    <property type="entry name" value="Mur-like, catalytic domain"/>
    <property type="match status" value="1"/>
</dbReference>
<keyword evidence="2" id="KW-0547">Nucleotide-binding</keyword>
<dbReference type="InterPro" id="IPR036615">
    <property type="entry name" value="Mur_ligase_C_dom_sf"/>
</dbReference>
<dbReference type="NCBIfam" id="TIGR01085">
    <property type="entry name" value="murE"/>
    <property type="match status" value="1"/>
</dbReference>
<keyword evidence="2 3" id="KW-0131">Cell cycle</keyword>
<evidence type="ECO:0000259" key="5">
    <source>
        <dbReference type="Pfam" id="PF08245"/>
    </source>
</evidence>
<dbReference type="SUPFAM" id="SSF53623">
    <property type="entry name" value="MurD-like peptide ligases, catalytic domain"/>
    <property type="match status" value="1"/>
</dbReference>
<feature type="binding site" evidence="2">
    <location>
        <begin position="478"/>
        <end position="481"/>
    </location>
    <ligand>
        <name>meso-2,6-diaminopimelate</name>
        <dbReference type="ChEBI" id="CHEBI:57791"/>
    </ligand>
</feature>
<dbReference type="InterPro" id="IPR004101">
    <property type="entry name" value="Mur_ligase_C"/>
</dbReference>
<evidence type="ECO:0000256" key="3">
    <source>
        <dbReference type="RuleBase" id="RU004135"/>
    </source>
</evidence>
<feature type="modified residue" description="N6-carboxylysine" evidence="2">
    <location>
        <position position="272"/>
    </location>
</feature>
<keyword evidence="2 3" id="KW-0133">Cell shape</keyword>
<feature type="binding site" evidence="2">
    <location>
        <position position="238"/>
    </location>
    <ligand>
        <name>UDP-N-acetyl-alpha-D-muramoyl-L-alanyl-D-glutamate</name>
        <dbReference type="ChEBI" id="CHEBI:83900"/>
    </ligand>
</feature>